<dbReference type="Pfam" id="PF00751">
    <property type="entry name" value="DM"/>
    <property type="match status" value="1"/>
</dbReference>
<feature type="domain" description="DM" evidence="6">
    <location>
        <begin position="31"/>
        <end position="78"/>
    </location>
</feature>
<organism evidence="7">
    <name type="scientific">Culicoides sonorensis</name>
    <name type="common">Biting midge</name>
    <dbReference type="NCBI Taxonomy" id="179676"/>
    <lineage>
        <taxon>Eukaryota</taxon>
        <taxon>Metazoa</taxon>
        <taxon>Ecdysozoa</taxon>
        <taxon>Arthropoda</taxon>
        <taxon>Hexapoda</taxon>
        <taxon>Insecta</taxon>
        <taxon>Pterygota</taxon>
        <taxon>Neoptera</taxon>
        <taxon>Endopterygota</taxon>
        <taxon>Diptera</taxon>
        <taxon>Nematocera</taxon>
        <taxon>Chironomoidea</taxon>
        <taxon>Ceratopogonidae</taxon>
        <taxon>Ceratopogoninae</taxon>
        <taxon>Culicoides</taxon>
        <taxon>Monoculicoides</taxon>
    </lineage>
</organism>
<evidence type="ECO:0000256" key="4">
    <source>
        <dbReference type="ARBA" id="ARBA00023242"/>
    </source>
</evidence>
<dbReference type="PANTHER" id="PTHR12322:SF53">
    <property type="entry name" value="DOUBLESEX-MAB RELATED 11E"/>
    <property type="match status" value="1"/>
</dbReference>
<dbReference type="FunFam" id="4.10.1040.10:FF:000001">
    <property type="entry name" value="doublesex- and mab-3-related transcription factor 1"/>
    <property type="match status" value="1"/>
</dbReference>
<dbReference type="GO" id="GO:0000978">
    <property type="term" value="F:RNA polymerase II cis-regulatory region sequence-specific DNA binding"/>
    <property type="evidence" value="ECO:0007669"/>
    <property type="project" value="TreeGrafter"/>
</dbReference>
<dbReference type="Gene3D" id="4.10.1040.10">
    <property type="entry name" value="DM DNA-binding domain"/>
    <property type="match status" value="1"/>
</dbReference>
<sequence length="284" mass="33095">MTDIEIEEQESSKTKINHSNISKRLLRTPKCARCRNHGVISCLKGHKRYCRWKECTCPHCLLVVERQKIMAQQVALRRQQSSESLDDNLQSKVHHLIAQKRIYQKHLKSLQKTRDLIQGYRYNNIPSVLTDRIRIRKTFADRELTPYIDFPSIPINPIISSKKEHQHHQQINQFLLYNEQPASMLTNTLTTETHYSTNLHNVEFIGSNRLKMLADNYVQNQFINRTEMDDVEVQKTCLLSQYVSCGDETKMIGESDDSVDIVIDVEKRTKPKLSFSIEAIIGIK</sequence>
<dbReference type="SUPFAM" id="SSF82927">
    <property type="entry name" value="Cysteine-rich DNA binding domain, (DM domain)"/>
    <property type="match status" value="1"/>
</dbReference>
<keyword evidence="2 5" id="KW-0862">Zinc</keyword>
<dbReference type="GO" id="GO:0007548">
    <property type="term" value="P:sex differentiation"/>
    <property type="evidence" value="ECO:0007669"/>
    <property type="project" value="TreeGrafter"/>
</dbReference>
<dbReference type="InterPro" id="IPR036407">
    <property type="entry name" value="DM_DNA-bd_sf"/>
</dbReference>
<dbReference type="PROSITE" id="PS40000">
    <property type="entry name" value="DM_1"/>
    <property type="match status" value="1"/>
</dbReference>
<dbReference type="InterPro" id="IPR026607">
    <property type="entry name" value="DMRT"/>
</dbReference>
<evidence type="ECO:0000313" key="7">
    <source>
        <dbReference type="EMBL" id="SSX17314.1"/>
    </source>
</evidence>
<dbReference type="AlphaFoldDB" id="A0A336LH42"/>
<dbReference type="SMART" id="SM00301">
    <property type="entry name" value="DM"/>
    <property type="match status" value="1"/>
</dbReference>
<feature type="DNA-binding region" description="DM" evidence="5">
    <location>
        <begin position="31"/>
        <end position="78"/>
    </location>
</feature>
<gene>
    <name evidence="7" type="primary">CSON012538</name>
</gene>
<accession>A0A336LH42</accession>
<dbReference type="InterPro" id="IPR001275">
    <property type="entry name" value="DM_DNA-bd"/>
</dbReference>
<evidence type="ECO:0000256" key="5">
    <source>
        <dbReference type="PROSITE-ProRule" id="PRU00070"/>
    </source>
</evidence>
<comment type="subcellular location">
    <subcellularLocation>
        <location evidence="5">Nucleus</location>
    </subcellularLocation>
</comment>
<keyword evidence="3 5" id="KW-0238">DNA-binding</keyword>
<keyword evidence="4 5" id="KW-0539">Nucleus</keyword>
<dbReference type="EMBL" id="UFQT01000005">
    <property type="protein sequence ID" value="SSX17314.1"/>
    <property type="molecule type" value="Genomic_DNA"/>
</dbReference>
<dbReference type="GO" id="GO:0046872">
    <property type="term" value="F:metal ion binding"/>
    <property type="evidence" value="ECO:0007669"/>
    <property type="project" value="UniProtKB-KW"/>
</dbReference>
<keyword evidence="1 5" id="KW-0479">Metal-binding</keyword>
<name>A0A336LH42_CULSO</name>
<dbReference type="GO" id="GO:0005634">
    <property type="term" value="C:nucleus"/>
    <property type="evidence" value="ECO:0007669"/>
    <property type="project" value="UniProtKB-SubCell"/>
</dbReference>
<evidence type="ECO:0000256" key="3">
    <source>
        <dbReference type="ARBA" id="ARBA00023125"/>
    </source>
</evidence>
<reference evidence="7" key="1">
    <citation type="submission" date="2018-07" db="EMBL/GenBank/DDBJ databases">
        <authorList>
            <person name="Quirk P.G."/>
            <person name="Krulwich T.A."/>
        </authorList>
    </citation>
    <scope>NUCLEOTIDE SEQUENCE</scope>
</reference>
<dbReference type="PROSITE" id="PS50809">
    <property type="entry name" value="DM_2"/>
    <property type="match status" value="1"/>
</dbReference>
<protein>
    <submittedName>
        <fullName evidence="7">CSON012538 protein</fullName>
    </submittedName>
</protein>
<evidence type="ECO:0000256" key="2">
    <source>
        <dbReference type="ARBA" id="ARBA00022833"/>
    </source>
</evidence>
<dbReference type="VEuPathDB" id="VectorBase:CSON012538"/>
<dbReference type="PANTHER" id="PTHR12322">
    <property type="entry name" value="DOUBLESEX AND MAB-3 RELATED TRANSCRIPTION FACTOR DMRT"/>
    <property type="match status" value="1"/>
</dbReference>
<evidence type="ECO:0000256" key="1">
    <source>
        <dbReference type="ARBA" id="ARBA00022723"/>
    </source>
</evidence>
<evidence type="ECO:0000259" key="6">
    <source>
        <dbReference type="PROSITE" id="PS50809"/>
    </source>
</evidence>
<proteinExistence type="predicted"/>
<dbReference type="GO" id="GO:0000981">
    <property type="term" value="F:DNA-binding transcription factor activity, RNA polymerase II-specific"/>
    <property type="evidence" value="ECO:0007669"/>
    <property type="project" value="TreeGrafter"/>
</dbReference>